<evidence type="ECO:0000313" key="1">
    <source>
        <dbReference type="EMBL" id="PHH82989.1"/>
    </source>
</evidence>
<keyword evidence="2" id="KW-1185">Reference proteome</keyword>
<dbReference type="Proteomes" id="UP000224854">
    <property type="component" value="Unassembled WGS sequence"/>
</dbReference>
<evidence type="ECO:0000313" key="2">
    <source>
        <dbReference type="Proteomes" id="UP000224854"/>
    </source>
</evidence>
<organism evidence="1 2">
    <name type="scientific">Ophiocordyceps australis</name>
    <dbReference type="NCBI Taxonomy" id="1399860"/>
    <lineage>
        <taxon>Eukaryota</taxon>
        <taxon>Fungi</taxon>
        <taxon>Dikarya</taxon>
        <taxon>Ascomycota</taxon>
        <taxon>Pezizomycotina</taxon>
        <taxon>Sordariomycetes</taxon>
        <taxon>Hypocreomycetidae</taxon>
        <taxon>Hypocreales</taxon>
        <taxon>Ophiocordycipitaceae</taxon>
        <taxon>Ophiocordyceps</taxon>
    </lineage>
</organism>
<reference evidence="1 2" key="1">
    <citation type="submission" date="2017-06" db="EMBL/GenBank/DDBJ databases">
        <title>Ant-infecting Ophiocordyceps genomes reveal a high diversity of potential behavioral manipulation genes and a possible major role for enterotoxins.</title>
        <authorList>
            <person name="De Bekker C."/>
            <person name="Evans H.C."/>
            <person name="Brachmann A."/>
            <person name="Hughes D.P."/>
        </authorList>
    </citation>
    <scope>NUCLEOTIDE SEQUENCE [LARGE SCALE GENOMIC DNA]</scope>
    <source>
        <strain evidence="1 2">1348a</strain>
    </source>
</reference>
<dbReference type="EMBL" id="NJEU01000033">
    <property type="protein sequence ID" value="PHH82989.1"/>
    <property type="molecule type" value="Genomic_DNA"/>
</dbReference>
<dbReference type="AlphaFoldDB" id="A0A2C5Y539"/>
<comment type="caution">
    <text evidence="1">The sequence shown here is derived from an EMBL/GenBank/DDBJ whole genome shotgun (WGS) entry which is preliminary data.</text>
</comment>
<proteinExistence type="predicted"/>
<sequence>MPSAYPNHHMLARQDVLPGYITAAPSPDPLAAQGYRQETFYSCYTQPPHSTAHCGWHVPVVWAAAPGSAPSWRVLALALLHVLVAVLGF</sequence>
<name>A0A2C5Y539_9HYPO</name>
<dbReference type="OrthoDB" id="3542181at2759"/>
<accession>A0A2C5Y539</accession>
<gene>
    <name evidence="1" type="ORF">CDD82_4103</name>
</gene>
<protein>
    <submittedName>
        <fullName evidence="1">Uncharacterized protein</fullName>
    </submittedName>
</protein>